<protein>
    <submittedName>
        <fullName evidence="10">FliI/YscN family ATPase</fullName>
    </submittedName>
</protein>
<dbReference type="FunFam" id="3.40.50.12240:FF:000002">
    <property type="entry name" value="Flagellum-specific ATP synthase FliI"/>
    <property type="match status" value="1"/>
</dbReference>
<comment type="catalytic activity">
    <reaction evidence="8">
        <text>ATP + H2O + cellular proteinSide 1 = ADP + phosphate + cellular proteinSide 2.</text>
        <dbReference type="EC" id="7.4.2.8"/>
    </reaction>
</comment>
<dbReference type="PANTHER" id="PTHR15184">
    <property type="entry name" value="ATP SYNTHASE"/>
    <property type="match status" value="1"/>
</dbReference>
<dbReference type="GO" id="GO:0030254">
    <property type="term" value="P:protein secretion by the type III secretion system"/>
    <property type="evidence" value="ECO:0007669"/>
    <property type="project" value="InterPro"/>
</dbReference>
<keyword evidence="5" id="KW-0067">ATP-binding</keyword>
<keyword evidence="2" id="KW-0813">Transport</keyword>
<dbReference type="GO" id="GO:0046933">
    <property type="term" value="F:proton-transporting ATP synthase activity, rotational mechanism"/>
    <property type="evidence" value="ECO:0007669"/>
    <property type="project" value="TreeGrafter"/>
</dbReference>
<dbReference type="Gene3D" id="3.40.50.12240">
    <property type="match status" value="1"/>
</dbReference>
<keyword evidence="3" id="KW-0963">Cytoplasm</keyword>
<evidence type="ECO:0000256" key="3">
    <source>
        <dbReference type="ARBA" id="ARBA00022490"/>
    </source>
</evidence>
<evidence type="ECO:0000313" key="11">
    <source>
        <dbReference type="Proteomes" id="UP000823928"/>
    </source>
</evidence>
<evidence type="ECO:0000259" key="9">
    <source>
        <dbReference type="SMART" id="SM00382"/>
    </source>
</evidence>
<dbReference type="NCBIfam" id="TIGR01026">
    <property type="entry name" value="fliI_yscN"/>
    <property type="match status" value="1"/>
</dbReference>
<feature type="domain" description="AAA+ ATPase" evidence="9">
    <location>
        <begin position="166"/>
        <end position="347"/>
    </location>
</feature>
<evidence type="ECO:0000256" key="6">
    <source>
        <dbReference type="ARBA" id="ARBA00022927"/>
    </source>
</evidence>
<gene>
    <name evidence="10" type="ORF">IAC10_10055</name>
</gene>
<dbReference type="InterPro" id="IPR027417">
    <property type="entry name" value="P-loop_NTPase"/>
</dbReference>
<evidence type="ECO:0000256" key="1">
    <source>
        <dbReference type="ARBA" id="ARBA00004496"/>
    </source>
</evidence>
<dbReference type="GO" id="GO:0030257">
    <property type="term" value="C:type III protein secretion system complex"/>
    <property type="evidence" value="ECO:0007669"/>
    <property type="project" value="InterPro"/>
</dbReference>
<dbReference type="Pfam" id="PF00006">
    <property type="entry name" value="ATP-synt_ab"/>
    <property type="match status" value="1"/>
</dbReference>
<dbReference type="GO" id="GO:0016887">
    <property type="term" value="F:ATP hydrolysis activity"/>
    <property type="evidence" value="ECO:0007669"/>
    <property type="project" value="InterPro"/>
</dbReference>
<dbReference type="InterPro" id="IPR020003">
    <property type="entry name" value="ATPase_a/bsu_AS"/>
</dbReference>
<dbReference type="EMBL" id="DVIU01000198">
    <property type="protein sequence ID" value="HIS36953.1"/>
    <property type="molecule type" value="Genomic_DNA"/>
</dbReference>
<proteinExistence type="predicted"/>
<evidence type="ECO:0000256" key="7">
    <source>
        <dbReference type="ARBA" id="ARBA00022967"/>
    </source>
</evidence>
<dbReference type="AlphaFoldDB" id="A0A9D1EZZ7"/>
<organism evidence="10 11">
    <name type="scientific">Candidatus Scatousia excrementigallinarum</name>
    <dbReference type="NCBI Taxonomy" id="2840935"/>
    <lineage>
        <taxon>Bacteria</taxon>
        <taxon>Candidatus Scatousia</taxon>
    </lineage>
</organism>
<evidence type="ECO:0000256" key="5">
    <source>
        <dbReference type="ARBA" id="ARBA00022840"/>
    </source>
</evidence>
<dbReference type="PANTHER" id="PTHR15184:SF9">
    <property type="entry name" value="SPI-1 TYPE 3 SECRETION SYSTEM ATPASE"/>
    <property type="match status" value="1"/>
</dbReference>
<dbReference type="GO" id="GO:0005737">
    <property type="term" value="C:cytoplasm"/>
    <property type="evidence" value="ECO:0007669"/>
    <property type="project" value="UniProtKB-SubCell"/>
</dbReference>
<dbReference type="Pfam" id="PF18269">
    <property type="entry name" value="T3SS_ATPase_C"/>
    <property type="match status" value="1"/>
</dbReference>
<dbReference type="InterPro" id="IPR050053">
    <property type="entry name" value="ATPase_alpha/beta_chains"/>
</dbReference>
<dbReference type="PROSITE" id="PS00152">
    <property type="entry name" value="ATPASE_ALPHA_BETA"/>
    <property type="match status" value="1"/>
</dbReference>
<evidence type="ECO:0000256" key="8">
    <source>
        <dbReference type="ARBA" id="ARBA00034006"/>
    </source>
</evidence>
<dbReference type="CDD" id="cd01136">
    <property type="entry name" value="ATPase_flagellum-secretory_path_III"/>
    <property type="match status" value="1"/>
</dbReference>
<dbReference type="SMART" id="SM00382">
    <property type="entry name" value="AAA"/>
    <property type="match status" value="1"/>
</dbReference>
<dbReference type="GO" id="GO:0008564">
    <property type="term" value="F:protein-exporting ATPase activity"/>
    <property type="evidence" value="ECO:0007669"/>
    <property type="project" value="UniProtKB-EC"/>
</dbReference>
<comment type="caution">
    <text evidence="10">The sequence shown here is derived from an EMBL/GenBank/DDBJ whole genome shotgun (WGS) entry which is preliminary data.</text>
</comment>
<comment type="subcellular location">
    <subcellularLocation>
        <location evidence="1">Cytoplasm</location>
    </subcellularLocation>
</comment>
<evidence type="ECO:0000256" key="2">
    <source>
        <dbReference type="ARBA" id="ARBA00022448"/>
    </source>
</evidence>
<dbReference type="InterPro" id="IPR003593">
    <property type="entry name" value="AAA+_ATPase"/>
</dbReference>
<keyword evidence="6" id="KW-0653">Protein transport</keyword>
<keyword evidence="7" id="KW-1278">Translocase</keyword>
<dbReference type="SUPFAM" id="SSF52540">
    <property type="entry name" value="P-loop containing nucleoside triphosphate hydrolases"/>
    <property type="match status" value="1"/>
</dbReference>
<dbReference type="InterPro" id="IPR000194">
    <property type="entry name" value="ATPase_F1/V1/A1_a/bsu_nucl-bd"/>
</dbReference>
<reference evidence="10" key="1">
    <citation type="submission" date="2020-10" db="EMBL/GenBank/DDBJ databases">
        <authorList>
            <person name="Gilroy R."/>
        </authorList>
    </citation>
    <scope>NUCLEOTIDE SEQUENCE</scope>
    <source>
        <strain evidence="10">6276</strain>
    </source>
</reference>
<dbReference type="Proteomes" id="UP000823928">
    <property type="component" value="Unassembled WGS sequence"/>
</dbReference>
<dbReference type="InterPro" id="IPR005714">
    <property type="entry name" value="ATPase_T3SS_FliI/YscN"/>
</dbReference>
<evidence type="ECO:0000256" key="4">
    <source>
        <dbReference type="ARBA" id="ARBA00022741"/>
    </source>
</evidence>
<evidence type="ECO:0000313" key="10">
    <source>
        <dbReference type="EMBL" id="HIS36953.1"/>
    </source>
</evidence>
<dbReference type="InterPro" id="IPR040627">
    <property type="entry name" value="T3SS_ATPase_C"/>
</dbReference>
<reference evidence="10" key="2">
    <citation type="journal article" date="2021" name="PeerJ">
        <title>Extensive microbial diversity within the chicken gut microbiome revealed by metagenomics and culture.</title>
        <authorList>
            <person name="Gilroy R."/>
            <person name="Ravi A."/>
            <person name="Getino M."/>
            <person name="Pursley I."/>
            <person name="Horton D.L."/>
            <person name="Alikhan N.F."/>
            <person name="Baker D."/>
            <person name="Gharbi K."/>
            <person name="Hall N."/>
            <person name="Watson M."/>
            <person name="Adriaenssens E.M."/>
            <person name="Foster-Nyarko E."/>
            <person name="Jarju S."/>
            <person name="Secka A."/>
            <person name="Antonio M."/>
            <person name="Oren A."/>
            <person name="Chaudhuri R.R."/>
            <person name="La Ragione R."/>
            <person name="Hildebrand F."/>
            <person name="Pallen M.J."/>
        </authorList>
    </citation>
    <scope>NUCLEOTIDE SEQUENCE</scope>
    <source>
        <strain evidence="10">6276</strain>
    </source>
</reference>
<keyword evidence="4" id="KW-0547">Nucleotide-binding</keyword>
<dbReference type="GO" id="GO:0005524">
    <property type="term" value="F:ATP binding"/>
    <property type="evidence" value="ECO:0007669"/>
    <property type="project" value="UniProtKB-KW"/>
</dbReference>
<name>A0A9D1EZZ7_9BACT</name>
<accession>A0A9D1EZZ7</accession>
<sequence>MNQIDTGNLTELKNKVKEKLNETQLFKFKGTVSKLLGLTVEVKLPGLKIGDLCFIETYDGRQKPAEVQAFKGEVAQLLLLYDGEGIGQGSLVTSTGKPIIIPVGDFLLGRLINPMGDPIDGRPLDTTGAQWRPIEGPPPGPFERPIITEMFSTGVRAIDSCMTMGCGQRLGLFAGSGVGKSTLLGMIARNSDADVNVVALIGERGREVKEFVEDALGEKGMAKSVLVCSTGDQPPLIRQKALLTATAVCEYFRDQGKKVFLMTDTVTRCAMAGREVGLSLGEPPTMKGYPPSIFSWLQKVLERAGNSPKGSITALYTVLMEGDDISDPIVDIVRGIVDGHIFLSRKVAEMNHYPAIDVLGSISRLMSAIATPEHKSAAGKMRALMALYRENKDLIDVGMYQPGTNPRLDTAIDMMPKINAFLQQRTTDIVSMDTTINTLVDMMKDVEI</sequence>